<feature type="active site" description="Nucleophile" evidence="10">
    <location>
        <position position="12"/>
    </location>
</feature>
<evidence type="ECO:0000256" key="4">
    <source>
        <dbReference type="ARBA" id="ARBA00006171"/>
    </source>
</evidence>
<feature type="binding site" evidence="10">
    <location>
        <position position="174"/>
    </location>
    <ligand>
        <name>Mg(2+)</name>
        <dbReference type="ChEBI" id="CHEBI:18420"/>
    </ligand>
</feature>
<comment type="similarity">
    <text evidence="4 10">Belongs to the HAD-like hydrolase superfamily. CbbY/CbbZ/Gph/YieH family.</text>
</comment>
<dbReference type="PANTHER" id="PTHR43434">
    <property type="entry name" value="PHOSPHOGLYCOLATE PHOSPHATASE"/>
    <property type="match status" value="1"/>
</dbReference>
<evidence type="ECO:0000256" key="7">
    <source>
        <dbReference type="ARBA" id="ARBA00022801"/>
    </source>
</evidence>
<comment type="catalytic activity">
    <reaction evidence="1 10">
        <text>2-phosphoglycolate + H2O = glycolate + phosphate</text>
        <dbReference type="Rhea" id="RHEA:14369"/>
        <dbReference type="ChEBI" id="CHEBI:15377"/>
        <dbReference type="ChEBI" id="CHEBI:29805"/>
        <dbReference type="ChEBI" id="CHEBI:43474"/>
        <dbReference type="ChEBI" id="CHEBI:58033"/>
        <dbReference type="EC" id="3.1.3.18"/>
    </reaction>
</comment>
<dbReference type="PRINTS" id="PR00413">
    <property type="entry name" value="HADHALOGNASE"/>
</dbReference>
<reference evidence="11 12" key="1">
    <citation type="submission" date="2023-07" db="EMBL/GenBank/DDBJ databases">
        <title>Genomic Encyclopedia of Type Strains, Phase IV (KMG-IV): sequencing the most valuable type-strain genomes for metagenomic binning, comparative biology and taxonomic classification.</title>
        <authorList>
            <person name="Goeker M."/>
        </authorList>
    </citation>
    <scope>NUCLEOTIDE SEQUENCE [LARGE SCALE GENOMIC DNA]</scope>
    <source>
        <strain evidence="11 12">DSM 18695</strain>
    </source>
</reference>
<evidence type="ECO:0000256" key="6">
    <source>
        <dbReference type="ARBA" id="ARBA00022723"/>
    </source>
</evidence>
<evidence type="ECO:0000256" key="1">
    <source>
        <dbReference type="ARBA" id="ARBA00000830"/>
    </source>
</evidence>
<dbReference type="EC" id="3.1.3.18" evidence="5 10"/>
<dbReference type="Gene3D" id="3.40.50.1000">
    <property type="entry name" value="HAD superfamily/HAD-like"/>
    <property type="match status" value="1"/>
</dbReference>
<evidence type="ECO:0000256" key="8">
    <source>
        <dbReference type="ARBA" id="ARBA00022842"/>
    </source>
</evidence>
<comment type="cofactor">
    <cofactor evidence="2 10">
        <name>Mg(2+)</name>
        <dbReference type="ChEBI" id="CHEBI:18420"/>
    </cofactor>
</comment>
<evidence type="ECO:0000256" key="9">
    <source>
        <dbReference type="ARBA" id="ARBA00023277"/>
    </source>
</evidence>
<dbReference type="InterPro" id="IPR037512">
    <property type="entry name" value="PGPase_prok"/>
</dbReference>
<proteinExistence type="inferred from homology"/>
<protein>
    <recommendedName>
        <fullName evidence="5 10">Phosphoglycolate phosphatase</fullName>
        <shortName evidence="10">PGP</shortName>
        <shortName evidence="10">PGPase</shortName>
        <ecNumber evidence="5 10">3.1.3.18</ecNumber>
    </recommendedName>
</protein>
<dbReference type="InterPro" id="IPR036412">
    <property type="entry name" value="HAD-like_sf"/>
</dbReference>
<dbReference type="Proteomes" id="UP001228905">
    <property type="component" value="Unassembled WGS sequence"/>
</dbReference>
<keyword evidence="6 10" id="KW-0479">Metal-binding</keyword>
<dbReference type="SFLD" id="SFLDG01135">
    <property type="entry name" value="C1.5.6:_HAD__Beta-PGM__Phospha"/>
    <property type="match status" value="1"/>
</dbReference>
<dbReference type="EMBL" id="JAUSVS010000002">
    <property type="protein sequence ID" value="MDQ0463774.1"/>
    <property type="molecule type" value="Genomic_DNA"/>
</dbReference>
<dbReference type="InterPro" id="IPR023214">
    <property type="entry name" value="HAD_sf"/>
</dbReference>
<dbReference type="SUPFAM" id="SSF56784">
    <property type="entry name" value="HAD-like"/>
    <property type="match status" value="1"/>
</dbReference>
<evidence type="ECO:0000256" key="3">
    <source>
        <dbReference type="ARBA" id="ARBA00004818"/>
    </source>
</evidence>
<keyword evidence="9 10" id="KW-0119">Carbohydrate metabolism</keyword>
<dbReference type="RefSeq" id="WP_307347947.1">
    <property type="nucleotide sequence ID" value="NZ_JAUSVS010000002.1"/>
</dbReference>
<dbReference type="Pfam" id="PF00702">
    <property type="entry name" value="Hydrolase"/>
    <property type="match status" value="1"/>
</dbReference>
<sequence>MRALEGWTIVFDLDGTLVETASDICAVLNDLLEEEGIPPLPYEQARLLVGRGARALVQRGFVAAGATVAEARLDELVDRFVDLYRPRLAEKSRPFPGCIEALTALREAGAIFCVCTNKRTELSVALFEALGMSHWFAAIVGPDAVGARKPDPNHLLAAIAQAGGDPARAIMVGDGEPDAGAARAAGVPLVIVDFGYTTIPAAELGGDILISHFSELADACRRLATCPAVQASL</sequence>
<evidence type="ECO:0000313" key="12">
    <source>
        <dbReference type="Proteomes" id="UP001228905"/>
    </source>
</evidence>
<comment type="caution">
    <text evidence="11">The sequence shown here is derived from an EMBL/GenBank/DDBJ whole genome shotgun (WGS) entry which is preliminary data.</text>
</comment>
<keyword evidence="8 10" id="KW-0460">Magnesium</keyword>
<feature type="binding site" evidence="10">
    <location>
        <position position="12"/>
    </location>
    <ligand>
        <name>Mg(2+)</name>
        <dbReference type="ChEBI" id="CHEBI:18420"/>
    </ligand>
</feature>
<keyword evidence="12" id="KW-1185">Reference proteome</keyword>
<evidence type="ECO:0000256" key="10">
    <source>
        <dbReference type="HAMAP-Rule" id="MF_00495"/>
    </source>
</evidence>
<name>A0ABU0IP87_9CAUL</name>
<feature type="binding site" evidence="10">
    <location>
        <position position="14"/>
    </location>
    <ligand>
        <name>Mg(2+)</name>
        <dbReference type="ChEBI" id="CHEBI:18420"/>
    </ligand>
</feature>
<evidence type="ECO:0000256" key="2">
    <source>
        <dbReference type="ARBA" id="ARBA00001946"/>
    </source>
</evidence>
<dbReference type="GO" id="GO:0008967">
    <property type="term" value="F:phosphoglycolate phosphatase activity"/>
    <property type="evidence" value="ECO:0007669"/>
    <property type="project" value="UniProtKB-EC"/>
</dbReference>
<dbReference type="NCBIfam" id="TIGR01549">
    <property type="entry name" value="HAD-SF-IA-v1"/>
    <property type="match status" value="1"/>
</dbReference>
<dbReference type="InterPro" id="IPR006439">
    <property type="entry name" value="HAD-SF_hydro_IA"/>
</dbReference>
<accession>A0ABU0IP87</accession>
<dbReference type="PANTHER" id="PTHR43434:SF1">
    <property type="entry name" value="PHOSPHOGLYCOLATE PHOSPHATASE"/>
    <property type="match status" value="1"/>
</dbReference>
<evidence type="ECO:0000313" key="11">
    <source>
        <dbReference type="EMBL" id="MDQ0463774.1"/>
    </source>
</evidence>
<organism evidence="11 12">
    <name type="scientific">Caulobacter ginsengisoli</name>
    <dbReference type="NCBI Taxonomy" id="400775"/>
    <lineage>
        <taxon>Bacteria</taxon>
        <taxon>Pseudomonadati</taxon>
        <taxon>Pseudomonadota</taxon>
        <taxon>Alphaproteobacteria</taxon>
        <taxon>Caulobacterales</taxon>
        <taxon>Caulobacteraceae</taxon>
        <taxon>Caulobacter</taxon>
    </lineage>
</organism>
<dbReference type="HAMAP" id="MF_00495">
    <property type="entry name" value="GPH_hydrolase_bact"/>
    <property type="match status" value="1"/>
</dbReference>
<dbReference type="InterPro" id="IPR050155">
    <property type="entry name" value="HAD-like_hydrolase_sf"/>
</dbReference>
<gene>
    <name evidence="11" type="ORF">QO010_001545</name>
</gene>
<comment type="pathway">
    <text evidence="3 10">Organic acid metabolism; glycolate biosynthesis; glycolate from 2-phosphoglycolate: step 1/1.</text>
</comment>
<comment type="function">
    <text evidence="10">Specifically catalyzes the dephosphorylation of 2-phosphoglycolate. Is involved in the dissimilation of the intracellular 2-phosphoglycolate formed during the DNA repair of 3'-phosphoglycolate ends, a major class of DNA lesions induced by oxidative stress.</text>
</comment>
<evidence type="ECO:0000256" key="5">
    <source>
        <dbReference type="ARBA" id="ARBA00013078"/>
    </source>
</evidence>
<dbReference type="Gene3D" id="1.10.150.240">
    <property type="entry name" value="Putative phosphatase, domain 2"/>
    <property type="match status" value="1"/>
</dbReference>
<keyword evidence="7 10" id="KW-0378">Hydrolase</keyword>
<dbReference type="InterPro" id="IPR023198">
    <property type="entry name" value="PGP-like_dom2"/>
</dbReference>
<dbReference type="SFLD" id="SFLDS00003">
    <property type="entry name" value="Haloacid_Dehalogenase"/>
    <property type="match status" value="1"/>
</dbReference>
<dbReference type="SFLD" id="SFLDG01129">
    <property type="entry name" value="C1.5:_HAD__Beta-PGM__Phosphata"/>
    <property type="match status" value="1"/>
</dbReference>